<dbReference type="PANTHER" id="PTHR43289">
    <property type="entry name" value="MITOGEN-ACTIVATED PROTEIN KINASE KINASE KINASE 20-RELATED"/>
    <property type="match status" value="1"/>
</dbReference>
<keyword evidence="8" id="KW-0472">Membrane</keyword>
<dbReference type="Gene3D" id="1.10.510.10">
    <property type="entry name" value="Transferase(Phosphotransferase) domain 1"/>
    <property type="match status" value="1"/>
</dbReference>
<proteinExistence type="predicted"/>
<dbReference type="Pfam" id="PF00069">
    <property type="entry name" value="Pkinase"/>
    <property type="match status" value="1"/>
</dbReference>
<evidence type="ECO:0000256" key="5">
    <source>
        <dbReference type="ARBA" id="ARBA00022777"/>
    </source>
</evidence>
<keyword evidence="3" id="KW-0808">Transferase</keyword>
<dbReference type="AlphaFoldDB" id="A0A8J4E210"/>
<dbReference type="GO" id="GO:0005524">
    <property type="term" value="F:ATP binding"/>
    <property type="evidence" value="ECO:0007669"/>
    <property type="project" value="UniProtKB-KW"/>
</dbReference>
<evidence type="ECO:0000256" key="8">
    <source>
        <dbReference type="SAM" id="Phobius"/>
    </source>
</evidence>
<evidence type="ECO:0000313" key="11">
    <source>
        <dbReference type="Proteomes" id="UP000612585"/>
    </source>
</evidence>
<keyword evidence="6" id="KW-0067">ATP-binding</keyword>
<dbReference type="PROSITE" id="PS50011">
    <property type="entry name" value="PROTEIN_KINASE_DOM"/>
    <property type="match status" value="1"/>
</dbReference>
<protein>
    <recommendedName>
        <fullName evidence="1">non-specific serine/threonine protein kinase</fullName>
        <ecNumber evidence="1">2.7.11.1</ecNumber>
    </recommendedName>
</protein>
<evidence type="ECO:0000256" key="6">
    <source>
        <dbReference type="ARBA" id="ARBA00022840"/>
    </source>
</evidence>
<evidence type="ECO:0000256" key="4">
    <source>
        <dbReference type="ARBA" id="ARBA00022741"/>
    </source>
</evidence>
<evidence type="ECO:0000256" key="3">
    <source>
        <dbReference type="ARBA" id="ARBA00022679"/>
    </source>
</evidence>
<comment type="caution">
    <text evidence="10">The sequence shown here is derived from an EMBL/GenBank/DDBJ whole genome shotgun (WGS) entry which is preliminary data.</text>
</comment>
<sequence length="470" mass="49134">MSEIWRADDGLLGRAVAIKLPKPQVSQILYQAWIEARTTAKLSDPHIAAVHDYGEALRPDGSTAPFVVMELLDGESLAARLTSGPLPWRTAARIGAEVASGLATAHARRVVHRDIKPGNIMLTPTGTKILDFGISAITGTPDDDETGVTFGTPAYVAPERLDGTPAEPATDVYALGAVLFEMVDGEPPYPVDTWEEYASARTTPPKPLPADLPPEFRDLVDRCLSDDPRRRPAATDVRDRLTALGPPAVPPAVPLPGAETRPTGTPESFPSPASVTPSTIISPDGPGAGAVARTADRTADRTVVPAARRMPAPVRVAIVVLLLVAGGAVIGLRSWSTDRGDTPKAAPNSSEPPPATTPTAAPTSPAAPPPSGPPSSSAAEPAGGVTVSLDEAVADVIDAVHAGRATGDIRDDVAVDLINLLRQLSSAPAKDVSRRVAELQQKIRDRIEEGSLARAAATDLQNRLDRIARV</sequence>
<accession>A0A8J4E210</accession>
<name>A0A8J4E210_9ACTN</name>
<reference evidence="10" key="1">
    <citation type="submission" date="2021-01" db="EMBL/GenBank/DDBJ databases">
        <title>Whole genome shotgun sequence of Virgisporangium aurantiacum NBRC 16421.</title>
        <authorList>
            <person name="Komaki H."/>
            <person name="Tamura T."/>
        </authorList>
    </citation>
    <scope>NUCLEOTIDE SEQUENCE</scope>
    <source>
        <strain evidence="10">NBRC 16421</strain>
    </source>
</reference>
<keyword evidence="11" id="KW-1185">Reference proteome</keyword>
<feature type="region of interest" description="Disordered" evidence="7">
    <location>
        <begin position="334"/>
        <end position="384"/>
    </location>
</feature>
<dbReference type="PANTHER" id="PTHR43289:SF6">
    <property type="entry name" value="SERINE_THREONINE-PROTEIN KINASE NEKL-3"/>
    <property type="match status" value="1"/>
</dbReference>
<feature type="compositionally biased region" description="Polar residues" evidence="7">
    <location>
        <begin position="262"/>
        <end position="281"/>
    </location>
</feature>
<dbReference type="EMBL" id="BOPG01000024">
    <property type="protein sequence ID" value="GIJ56547.1"/>
    <property type="molecule type" value="Genomic_DNA"/>
</dbReference>
<dbReference type="SUPFAM" id="SSF56112">
    <property type="entry name" value="Protein kinase-like (PK-like)"/>
    <property type="match status" value="1"/>
</dbReference>
<feature type="domain" description="Protein kinase" evidence="9">
    <location>
        <begin position="1"/>
        <end position="244"/>
    </location>
</feature>
<dbReference type="Gene3D" id="3.30.200.20">
    <property type="entry name" value="Phosphorylase Kinase, domain 1"/>
    <property type="match status" value="1"/>
</dbReference>
<evidence type="ECO:0000256" key="7">
    <source>
        <dbReference type="SAM" id="MobiDB-lite"/>
    </source>
</evidence>
<keyword evidence="4" id="KW-0547">Nucleotide-binding</keyword>
<feature type="transmembrane region" description="Helical" evidence="8">
    <location>
        <begin position="312"/>
        <end position="332"/>
    </location>
</feature>
<dbReference type="PROSITE" id="PS00108">
    <property type="entry name" value="PROTEIN_KINASE_ST"/>
    <property type="match status" value="1"/>
</dbReference>
<dbReference type="GO" id="GO:0004674">
    <property type="term" value="F:protein serine/threonine kinase activity"/>
    <property type="evidence" value="ECO:0007669"/>
    <property type="project" value="UniProtKB-KW"/>
</dbReference>
<keyword evidence="8" id="KW-0812">Transmembrane</keyword>
<evidence type="ECO:0000259" key="9">
    <source>
        <dbReference type="PROSITE" id="PS50011"/>
    </source>
</evidence>
<dbReference type="CDD" id="cd14014">
    <property type="entry name" value="STKc_PknB_like"/>
    <property type="match status" value="1"/>
</dbReference>
<feature type="region of interest" description="Disordered" evidence="7">
    <location>
        <begin position="225"/>
        <end position="299"/>
    </location>
</feature>
<dbReference type="InterPro" id="IPR008271">
    <property type="entry name" value="Ser/Thr_kinase_AS"/>
</dbReference>
<keyword evidence="5" id="KW-0418">Kinase</keyword>
<keyword evidence="2" id="KW-0723">Serine/threonine-protein kinase</keyword>
<organism evidence="10 11">
    <name type="scientific">Virgisporangium aurantiacum</name>
    <dbReference type="NCBI Taxonomy" id="175570"/>
    <lineage>
        <taxon>Bacteria</taxon>
        <taxon>Bacillati</taxon>
        <taxon>Actinomycetota</taxon>
        <taxon>Actinomycetes</taxon>
        <taxon>Micromonosporales</taxon>
        <taxon>Micromonosporaceae</taxon>
        <taxon>Virgisporangium</taxon>
    </lineage>
</organism>
<dbReference type="SMART" id="SM00220">
    <property type="entry name" value="S_TKc"/>
    <property type="match status" value="1"/>
</dbReference>
<evidence type="ECO:0000313" key="10">
    <source>
        <dbReference type="EMBL" id="GIJ56547.1"/>
    </source>
</evidence>
<feature type="compositionally biased region" description="Low complexity" evidence="7">
    <location>
        <begin position="374"/>
        <end position="383"/>
    </location>
</feature>
<keyword evidence="8" id="KW-1133">Transmembrane helix</keyword>
<evidence type="ECO:0000256" key="1">
    <source>
        <dbReference type="ARBA" id="ARBA00012513"/>
    </source>
</evidence>
<dbReference type="InterPro" id="IPR011009">
    <property type="entry name" value="Kinase-like_dom_sf"/>
</dbReference>
<gene>
    <name evidence="10" type="ORF">Vau01_040630</name>
</gene>
<dbReference type="Proteomes" id="UP000612585">
    <property type="component" value="Unassembled WGS sequence"/>
</dbReference>
<evidence type="ECO:0000256" key="2">
    <source>
        <dbReference type="ARBA" id="ARBA00022527"/>
    </source>
</evidence>
<dbReference type="EC" id="2.7.11.1" evidence="1"/>
<dbReference type="InterPro" id="IPR000719">
    <property type="entry name" value="Prot_kinase_dom"/>
</dbReference>